<dbReference type="InterPro" id="IPR020605">
    <property type="entry name" value="Octanoyltransferase_CS"/>
</dbReference>
<evidence type="ECO:0000256" key="5">
    <source>
        <dbReference type="PIRNR" id="PIRNR016262"/>
    </source>
</evidence>
<keyword evidence="11" id="KW-1185">Reference proteome</keyword>
<feature type="binding site" evidence="7">
    <location>
        <begin position="231"/>
        <end position="233"/>
    </location>
    <ligand>
        <name>substrate</name>
    </ligand>
</feature>
<reference evidence="11" key="1">
    <citation type="journal article" date="2018" name="Nat. Microbiol.">
        <title>Leveraging single-cell genomics to expand the fungal tree of life.</title>
        <authorList>
            <person name="Ahrendt S.R."/>
            <person name="Quandt C.A."/>
            <person name="Ciobanu D."/>
            <person name="Clum A."/>
            <person name="Salamov A."/>
            <person name="Andreopoulos B."/>
            <person name="Cheng J.F."/>
            <person name="Woyke T."/>
            <person name="Pelin A."/>
            <person name="Henrissat B."/>
            <person name="Reynolds N.K."/>
            <person name="Benny G.L."/>
            <person name="Smith M.E."/>
            <person name="James T.Y."/>
            <person name="Grigoriev I.V."/>
        </authorList>
    </citation>
    <scope>NUCLEOTIDE SEQUENCE [LARGE SCALE GENOMIC DNA]</scope>
    <source>
        <strain evidence="11">Baker2002</strain>
    </source>
</reference>
<dbReference type="NCBIfam" id="TIGR00214">
    <property type="entry name" value="lipB"/>
    <property type="match status" value="1"/>
</dbReference>
<feature type="binding site" evidence="7">
    <location>
        <begin position="147"/>
        <end position="154"/>
    </location>
    <ligand>
        <name>substrate</name>
    </ligand>
</feature>
<dbReference type="OrthoDB" id="19908at2759"/>
<evidence type="ECO:0000256" key="7">
    <source>
        <dbReference type="PIRSR" id="PIRSR016262-2"/>
    </source>
</evidence>
<keyword evidence="4 5" id="KW-0012">Acyltransferase</keyword>
<feature type="site" description="Lowers pKa of active site Cys" evidence="8">
    <location>
        <position position="215"/>
    </location>
</feature>
<dbReference type="GO" id="GO:0033819">
    <property type="term" value="F:lipoyl(octanoyl) transferase activity"/>
    <property type="evidence" value="ECO:0007669"/>
    <property type="project" value="UniProtKB-EC"/>
</dbReference>
<organism evidence="10 11">
    <name type="scientific">Metschnikowia bicuspidata</name>
    <dbReference type="NCBI Taxonomy" id="27322"/>
    <lineage>
        <taxon>Eukaryota</taxon>
        <taxon>Fungi</taxon>
        <taxon>Dikarya</taxon>
        <taxon>Ascomycota</taxon>
        <taxon>Saccharomycotina</taxon>
        <taxon>Pichiomycetes</taxon>
        <taxon>Metschnikowiaceae</taxon>
        <taxon>Metschnikowia</taxon>
    </lineage>
</organism>
<dbReference type="InterPro" id="IPR000544">
    <property type="entry name" value="Octanoyltransferase"/>
</dbReference>
<comment type="pathway">
    <text evidence="1 5">Protein modification; protein lipoylation via endogenous pathway; protein N(6)-(lipoyl)lysine from octanoyl-[acyl-carrier-protein]: step 1/2.</text>
</comment>
<evidence type="ECO:0000313" key="11">
    <source>
        <dbReference type="Proteomes" id="UP000268321"/>
    </source>
</evidence>
<evidence type="ECO:0000256" key="3">
    <source>
        <dbReference type="ARBA" id="ARBA00022679"/>
    </source>
</evidence>
<dbReference type="PROSITE" id="PS51733">
    <property type="entry name" value="BPL_LPL_CATALYTIC"/>
    <property type="match status" value="1"/>
</dbReference>
<dbReference type="InterPro" id="IPR004143">
    <property type="entry name" value="BPL_LPL_catalytic"/>
</dbReference>
<evidence type="ECO:0000256" key="6">
    <source>
        <dbReference type="PIRSR" id="PIRSR016262-1"/>
    </source>
</evidence>
<evidence type="ECO:0000256" key="2">
    <source>
        <dbReference type="ARBA" id="ARBA00007907"/>
    </source>
</evidence>
<dbReference type="EMBL" id="ML004444">
    <property type="protein sequence ID" value="RKP31230.1"/>
    <property type="molecule type" value="Genomic_DNA"/>
</dbReference>
<evidence type="ECO:0000256" key="4">
    <source>
        <dbReference type="ARBA" id="ARBA00023315"/>
    </source>
</evidence>
<dbReference type="PROSITE" id="PS01313">
    <property type="entry name" value="LIPB"/>
    <property type="match status" value="1"/>
</dbReference>
<proteinExistence type="inferred from homology"/>
<dbReference type="InterPro" id="IPR045864">
    <property type="entry name" value="aa-tRNA-synth_II/BPL/LPL"/>
</dbReference>
<feature type="binding site" evidence="7">
    <location>
        <begin position="218"/>
        <end position="220"/>
    </location>
    <ligand>
        <name>substrate</name>
    </ligand>
</feature>
<evidence type="ECO:0000259" key="9">
    <source>
        <dbReference type="PROSITE" id="PS51733"/>
    </source>
</evidence>
<dbReference type="PIRSF" id="PIRSF016262">
    <property type="entry name" value="LPLase"/>
    <property type="match status" value="1"/>
</dbReference>
<dbReference type="EC" id="2.3.1.181" evidence="5"/>
<dbReference type="Gene3D" id="3.30.930.10">
    <property type="entry name" value="Bira Bifunctional Protein, Domain 2"/>
    <property type="match status" value="1"/>
</dbReference>
<comment type="function">
    <text evidence="5">Catalyzes the transfer of endogenously produced octanoic acid from octanoyl-acyl-carrier-protein onto the lipoyl domains of lipoate-dependent enzymes. Lipoyl-ACP can also act as a substrate although octanoyl-ACP is likely to be the physiological substrate.</text>
</comment>
<dbReference type="SUPFAM" id="SSF55681">
    <property type="entry name" value="Class II aaRS and biotin synthetases"/>
    <property type="match status" value="1"/>
</dbReference>
<dbReference type="UniPathway" id="UPA00538">
    <property type="reaction ID" value="UER00592"/>
</dbReference>
<sequence length="301" mass="33880">MIYSRGHQSLGSAKLPLLWKRFNSCTRFIPLNNDYTTLRHIHFDGITPFEQGQRIQSKIVNANLDFKKMESKIKKQQEDLASQGFQLAAEEREIINKILKLRPSPTLLTFQFNGVYTGGKQMKQDPDLTKKIESYRKLGCQYYQLERGGQVTWHGPGQLTAYIILDLKRFSNLSVRCYVDTVLLQAVRNLLLKHHGIDNHLSENPGVWVDSSNDKIASVGCNIQRAITSYGIGLNVNPDLSYMNSNEMCGMSNVKATSVKELTGSGTTVAGISDQFARELAEILNMKVVEKMDGKGMLESQ</sequence>
<dbReference type="AlphaFoldDB" id="A0A4P9ZGR9"/>
<name>A0A4P9ZGR9_9ASCO</name>
<accession>A0A4P9ZGR9</accession>
<dbReference type="Pfam" id="PF21948">
    <property type="entry name" value="LplA-B_cat"/>
    <property type="match status" value="1"/>
</dbReference>
<evidence type="ECO:0000313" key="10">
    <source>
        <dbReference type="EMBL" id="RKP31230.1"/>
    </source>
</evidence>
<gene>
    <name evidence="10" type="ORF">METBISCDRAFT_14537</name>
</gene>
<feature type="domain" description="BPL/LPL catalytic" evidence="9">
    <location>
        <begin position="101"/>
        <end position="288"/>
    </location>
</feature>
<dbReference type="PANTHER" id="PTHR10993">
    <property type="entry name" value="OCTANOYLTRANSFERASE"/>
    <property type="match status" value="1"/>
</dbReference>
<comment type="catalytic activity">
    <reaction evidence="5">
        <text>octanoyl-[ACP] + L-lysyl-[protein] = N(6)-octanoyl-L-lysyl-[protein] + holo-[ACP] + H(+)</text>
        <dbReference type="Rhea" id="RHEA:17665"/>
        <dbReference type="Rhea" id="RHEA-COMP:9636"/>
        <dbReference type="Rhea" id="RHEA-COMP:9685"/>
        <dbReference type="Rhea" id="RHEA-COMP:9752"/>
        <dbReference type="Rhea" id="RHEA-COMP:9928"/>
        <dbReference type="ChEBI" id="CHEBI:15378"/>
        <dbReference type="ChEBI" id="CHEBI:29969"/>
        <dbReference type="ChEBI" id="CHEBI:64479"/>
        <dbReference type="ChEBI" id="CHEBI:78463"/>
        <dbReference type="ChEBI" id="CHEBI:78809"/>
        <dbReference type="EC" id="2.3.1.181"/>
    </reaction>
</comment>
<dbReference type="GO" id="GO:0009249">
    <property type="term" value="P:protein lipoylation"/>
    <property type="evidence" value="ECO:0007669"/>
    <property type="project" value="InterPro"/>
</dbReference>
<dbReference type="Proteomes" id="UP000268321">
    <property type="component" value="Unassembled WGS sequence"/>
</dbReference>
<dbReference type="PANTHER" id="PTHR10993:SF7">
    <property type="entry name" value="LIPOYLTRANSFERASE 2, MITOCHONDRIAL-RELATED"/>
    <property type="match status" value="1"/>
</dbReference>
<feature type="active site" description="Acyl-thioester intermediate" evidence="6">
    <location>
        <position position="249"/>
    </location>
</feature>
<comment type="similarity">
    <text evidence="2 5">Belongs to the LipB family.</text>
</comment>
<evidence type="ECO:0000256" key="8">
    <source>
        <dbReference type="PIRSR" id="PIRSR016262-3"/>
    </source>
</evidence>
<keyword evidence="3 5" id="KW-0808">Transferase</keyword>
<protein>
    <recommendedName>
        <fullName evidence="5">Octanoyltransferase</fullName>
        <ecNumber evidence="5">2.3.1.181</ecNumber>
    </recommendedName>
</protein>
<evidence type="ECO:0000256" key="1">
    <source>
        <dbReference type="ARBA" id="ARBA00004821"/>
    </source>
</evidence>